<dbReference type="GO" id="GO:0019981">
    <property type="term" value="F:interleukin-6 binding"/>
    <property type="evidence" value="ECO:0007669"/>
    <property type="project" value="Ensembl"/>
</dbReference>
<dbReference type="SMART" id="SM00060">
    <property type="entry name" value="FN3"/>
    <property type="match status" value="1"/>
</dbReference>
<dbReference type="Ensembl" id="ENSMFAT00000012809.2">
    <property type="protein sequence ID" value="ENSMFAP00000038554.2"/>
    <property type="gene ID" value="ENSMFAG00000038621.2"/>
</dbReference>
<feature type="region of interest" description="Disordered" evidence="11">
    <location>
        <begin position="195"/>
        <end position="223"/>
    </location>
</feature>
<keyword evidence="10" id="KW-0393">Immunoglobulin domain</keyword>
<feature type="compositionally biased region" description="Polar residues" evidence="11">
    <location>
        <begin position="413"/>
        <end position="427"/>
    </location>
</feature>
<comment type="similarity">
    <text evidence="2">Belongs to the type I cytokine receptor family. Type 3 subfamily.</text>
</comment>
<dbReference type="GO" id="GO:0016064">
    <property type="term" value="P:immunoglobulin mediated immune response"/>
    <property type="evidence" value="ECO:0007669"/>
    <property type="project" value="TreeGrafter"/>
</dbReference>
<dbReference type="FunFam" id="2.60.40.10:FF:000136">
    <property type="entry name" value="Ciliary neurotrophic factor receptor alpha"/>
    <property type="match status" value="1"/>
</dbReference>
<evidence type="ECO:0000256" key="2">
    <source>
        <dbReference type="ARBA" id="ARBA00010890"/>
    </source>
</evidence>
<feature type="region of interest" description="Disordered" evidence="11">
    <location>
        <begin position="489"/>
        <end position="536"/>
    </location>
</feature>
<evidence type="ECO:0000256" key="1">
    <source>
        <dbReference type="ARBA" id="ARBA00004479"/>
    </source>
</evidence>
<dbReference type="GO" id="GO:0097696">
    <property type="term" value="P:cell surface receptor signaling pathway via STAT"/>
    <property type="evidence" value="ECO:0007669"/>
    <property type="project" value="Ensembl"/>
</dbReference>
<dbReference type="InterPro" id="IPR003598">
    <property type="entry name" value="Ig_sub2"/>
</dbReference>
<dbReference type="InterPro" id="IPR003961">
    <property type="entry name" value="FN3_dom"/>
</dbReference>
<dbReference type="Pfam" id="PF00047">
    <property type="entry name" value="ig"/>
    <property type="match status" value="1"/>
</dbReference>
<dbReference type="CDD" id="cd20939">
    <property type="entry name" value="IgC2_D1_IL-6RA"/>
    <property type="match status" value="1"/>
</dbReference>
<organism evidence="15 16">
    <name type="scientific">Macaca fascicularis</name>
    <name type="common">Crab-eating macaque</name>
    <name type="synonym">Cynomolgus monkey</name>
    <dbReference type="NCBI Taxonomy" id="9541"/>
    <lineage>
        <taxon>Eukaryota</taxon>
        <taxon>Metazoa</taxon>
        <taxon>Chordata</taxon>
        <taxon>Craniata</taxon>
        <taxon>Vertebrata</taxon>
        <taxon>Euteleostomi</taxon>
        <taxon>Mammalia</taxon>
        <taxon>Eutheria</taxon>
        <taxon>Euarchontoglires</taxon>
        <taxon>Primates</taxon>
        <taxon>Haplorrhini</taxon>
        <taxon>Catarrhini</taxon>
        <taxon>Cercopithecidae</taxon>
        <taxon>Cercopithecinae</taxon>
        <taxon>Macaca</taxon>
    </lineage>
</organism>
<dbReference type="GO" id="GO:0032722">
    <property type="term" value="P:positive regulation of chemokine production"/>
    <property type="evidence" value="ECO:0007669"/>
    <property type="project" value="Ensembl"/>
</dbReference>
<dbReference type="Pfam" id="PF09240">
    <property type="entry name" value="IL6Ra-bind"/>
    <property type="match status" value="2"/>
</dbReference>
<keyword evidence="16" id="KW-1185">Reference proteome</keyword>
<evidence type="ECO:0000259" key="14">
    <source>
        <dbReference type="PROSITE" id="PS50853"/>
    </source>
</evidence>
<evidence type="ECO:0000256" key="9">
    <source>
        <dbReference type="ARBA" id="ARBA00023180"/>
    </source>
</evidence>
<dbReference type="GO" id="GO:0010573">
    <property type="term" value="P:vascular endothelial growth factor production"/>
    <property type="evidence" value="ECO:0007669"/>
    <property type="project" value="Ensembl"/>
</dbReference>
<keyword evidence="6 12" id="KW-0472">Membrane</keyword>
<dbReference type="GO" id="GO:0004897">
    <property type="term" value="F:ciliary neurotrophic factor receptor activity"/>
    <property type="evidence" value="ECO:0007669"/>
    <property type="project" value="Ensembl"/>
</dbReference>
<keyword evidence="7" id="KW-1015">Disulfide bond</keyword>
<feature type="compositionally biased region" description="Pro residues" evidence="11">
    <location>
        <begin position="489"/>
        <end position="501"/>
    </location>
</feature>
<reference evidence="15 16" key="1">
    <citation type="submission" date="2013-03" db="EMBL/GenBank/DDBJ databases">
        <authorList>
            <person name="Warren W."/>
            <person name="Wilson R.K."/>
        </authorList>
    </citation>
    <scope>NUCLEOTIDE SEQUENCE</scope>
</reference>
<evidence type="ECO:0000256" key="5">
    <source>
        <dbReference type="ARBA" id="ARBA00022989"/>
    </source>
</evidence>
<evidence type="ECO:0000256" key="3">
    <source>
        <dbReference type="ARBA" id="ARBA00022692"/>
    </source>
</evidence>
<evidence type="ECO:0000256" key="10">
    <source>
        <dbReference type="ARBA" id="ARBA00023319"/>
    </source>
</evidence>
<keyword evidence="3 12" id="KW-0812">Transmembrane</keyword>
<feature type="domain" description="Fibronectin type-III" evidence="14">
    <location>
        <begin position="286"/>
        <end position="384"/>
    </location>
</feature>
<dbReference type="InterPro" id="IPR003530">
    <property type="entry name" value="Hematopoietin_rcpt_L_F3_CS"/>
</dbReference>
<dbReference type="GO" id="GO:0070119">
    <property type="term" value="F:ciliary neurotrophic factor binding"/>
    <property type="evidence" value="ECO:0007669"/>
    <property type="project" value="Ensembl"/>
</dbReference>
<dbReference type="GO" id="GO:0048661">
    <property type="term" value="P:positive regulation of smooth muscle cell proliferation"/>
    <property type="evidence" value="ECO:0007669"/>
    <property type="project" value="Ensembl"/>
</dbReference>
<dbReference type="InterPro" id="IPR013783">
    <property type="entry name" value="Ig-like_fold"/>
</dbReference>
<dbReference type="GO" id="GO:0032755">
    <property type="term" value="P:positive regulation of interleukin-6 production"/>
    <property type="evidence" value="ECO:0007669"/>
    <property type="project" value="Ensembl"/>
</dbReference>
<evidence type="ECO:0000256" key="11">
    <source>
        <dbReference type="SAM" id="MobiDB-lite"/>
    </source>
</evidence>
<dbReference type="PANTHER" id="PTHR23037:SF22">
    <property type="entry name" value="CYTOKINE RECEPTOR COMMON SUBUNIT BETA"/>
    <property type="match status" value="1"/>
</dbReference>
<dbReference type="SMART" id="SM00408">
    <property type="entry name" value="IGc2"/>
    <property type="match status" value="1"/>
</dbReference>
<dbReference type="GO" id="GO:0031018">
    <property type="term" value="P:endocrine pancreas development"/>
    <property type="evidence" value="ECO:0007669"/>
    <property type="project" value="Ensembl"/>
</dbReference>
<dbReference type="GO" id="GO:0019899">
    <property type="term" value="F:enzyme binding"/>
    <property type="evidence" value="ECO:0007669"/>
    <property type="project" value="Ensembl"/>
</dbReference>
<dbReference type="InterPro" id="IPR015321">
    <property type="entry name" value="TypeI_recpt_CBD"/>
</dbReference>
<dbReference type="InterPro" id="IPR003599">
    <property type="entry name" value="Ig_sub"/>
</dbReference>
<feature type="transmembrane region" description="Helical" evidence="12">
    <location>
        <begin position="435"/>
        <end position="456"/>
    </location>
</feature>
<keyword evidence="8" id="KW-0675">Receptor</keyword>
<sequence length="536" mass="59196">MVRTRLGRPPGDCCPNPGRGDGSLDHFMIITEASRGFLRPERSPFFSGYGLTECFLPLPEVARGVLTSLPGDSVTLTCPGGEPEDNATVHWVLRKPAEGSHLSRWAGVGRRLLLRSVQLHDSGNYSCYRAGRPAGTVHLLVDVPPEEPQLSCFRKSPLSNVVCEWGPRSTPSPTTKAVLLVRKLHGRVQPLPWTRRDAGAVGETQANKTEPRPSDPVWAHTQNSPAEDFQEPCQYSQESQKFSCQLAVPEGDSSFYIVSMCVASSVGSKLSKTQTFQGCGILQPDPPANITVTAVARNPRWLSVTWQDPHSWNSSFYRLRFELRYRAERSKTFTTWMVKDLQHHCVIHDAWSGLRHVVQLRAQEEFGQGEWSEWSPEAMGTPWTESRSPPAENEVSTPTQAPTTNKDDDNILSGDSANATSLPVQDSSSVPLPTFLVAGGSLAFGTLLCIAIVLRFKKTWKLRALKEGKTSMHPPYSLGQLVPERPRPTPVLVPLISPPVSPSSLGSDNTSSHNRPDARDPRSPYDISNTDYFFPR</sequence>
<gene>
    <name evidence="15" type="primary">IL6R</name>
</gene>
<dbReference type="SMART" id="SM00409">
    <property type="entry name" value="IG"/>
    <property type="match status" value="1"/>
</dbReference>
<name>A0A2K5WMY4_MACFA</name>
<dbReference type="GO" id="GO:0072126">
    <property type="term" value="P:positive regulation of glomerular mesangial cell proliferation"/>
    <property type="evidence" value="ECO:0007669"/>
    <property type="project" value="Ensembl"/>
</dbReference>
<dbReference type="GO" id="GO:0009897">
    <property type="term" value="C:external side of plasma membrane"/>
    <property type="evidence" value="ECO:0007669"/>
    <property type="project" value="TreeGrafter"/>
</dbReference>
<feature type="compositionally biased region" description="Basic and acidic residues" evidence="11">
    <location>
        <begin position="514"/>
        <end position="523"/>
    </location>
</feature>
<dbReference type="PROSITE" id="PS50853">
    <property type="entry name" value="FN3"/>
    <property type="match status" value="1"/>
</dbReference>
<dbReference type="InterPro" id="IPR013151">
    <property type="entry name" value="Immunoglobulin_dom"/>
</dbReference>
<dbReference type="VEuPathDB" id="HostDB:ENSMFAG00000038621"/>
<feature type="domain" description="Ig-like" evidence="13">
    <location>
        <begin position="59"/>
        <end position="127"/>
    </location>
</feature>
<dbReference type="Bgee" id="ENSMFAG00000038621">
    <property type="expression patterns" value="Expressed in liver and 12 other cell types or tissues"/>
</dbReference>
<evidence type="ECO:0000256" key="7">
    <source>
        <dbReference type="ARBA" id="ARBA00023157"/>
    </source>
</evidence>
<dbReference type="GO" id="GO:0005138">
    <property type="term" value="F:interleukin-6 receptor binding"/>
    <property type="evidence" value="ECO:0007669"/>
    <property type="project" value="Ensembl"/>
</dbReference>
<dbReference type="GO" id="GO:0005896">
    <property type="term" value="C:interleukin-6 receptor complex"/>
    <property type="evidence" value="ECO:0007669"/>
    <property type="project" value="Ensembl"/>
</dbReference>
<evidence type="ECO:0000259" key="13">
    <source>
        <dbReference type="PROSITE" id="PS50835"/>
    </source>
</evidence>
<dbReference type="AlphaFoldDB" id="A0A2K5WMY4"/>
<evidence type="ECO:0000313" key="15">
    <source>
        <dbReference type="Ensembl" id="ENSMFAP00000038554.2"/>
    </source>
</evidence>
<evidence type="ECO:0000256" key="12">
    <source>
        <dbReference type="SAM" id="Phobius"/>
    </source>
</evidence>
<dbReference type="SUPFAM" id="SSF48726">
    <property type="entry name" value="Immunoglobulin"/>
    <property type="match status" value="1"/>
</dbReference>
<dbReference type="GO" id="GO:0004915">
    <property type="term" value="F:interleukin-6 receptor activity"/>
    <property type="evidence" value="ECO:0007669"/>
    <property type="project" value="Ensembl"/>
</dbReference>
<dbReference type="Gene3D" id="2.60.40.10">
    <property type="entry name" value="Immunoglobulins"/>
    <property type="match status" value="4"/>
</dbReference>
<dbReference type="Proteomes" id="UP000233100">
    <property type="component" value="Chromosome 1"/>
</dbReference>
<dbReference type="GeneTree" id="ENSGT00940000161919"/>
<dbReference type="FunFam" id="2.60.40.10:FF:001045">
    <property type="entry name" value="Interleukin 6 receptor"/>
    <property type="match status" value="1"/>
</dbReference>
<keyword evidence="5 12" id="KW-1133">Transmembrane helix</keyword>
<comment type="subcellular location">
    <subcellularLocation>
        <location evidence="1">Membrane</location>
        <topology evidence="1">Single-pass type I membrane protein</topology>
    </subcellularLocation>
</comment>
<dbReference type="InterPro" id="IPR036116">
    <property type="entry name" value="FN3_sf"/>
</dbReference>
<proteinExistence type="inferred from homology"/>
<dbReference type="PANTHER" id="PTHR23037">
    <property type="entry name" value="CYTOKINE RECEPTOR"/>
    <property type="match status" value="1"/>
</dbReference>
<dbReference type="GO" id="GO:0005576">
    <property type="term" value="C:extracellular region"/>
    <property type="evidence" value="ECO:0007669"/>
    <property type="project" value="Ensembl"/>
</dbReference>
<keyword evidence="4" id="KW-0732">Signal</keyword>
<protein>
    <submittedName>
        <fullName evidence="15">Interleukin 6 receptor</fullName>
    </submittedName>
</protein>
<dbReference type="PROSITE" id="PS50835">
    <property type="entry name" value="IG_LIKE"/>
    <property type="match status" value="1"/>
</dbReference>
<evidence type="ECO:0000256" key="8">
    <source>
        <dbReference type="ARBA" id="ARBA00023170"/>
    </source>
</evidence>
<dbReference type="PROSITE" id="PS01354">
    <property type="entry name" value="HEMATOPO_REC_L_F3"/>
    <property type="match status" value="1"/>
</dbReference>
<dbReference type="GO" id="GO:0016324">
    <property type="term" value="C:apical plasma membrane"/>
    <property type="evidence" value="ECO:0007669"/>
    <property type="project" value="Ensembl"/>
</dbReference>
<dbReference type="GO" id="GO:0070110">
    <property type="term" value="C:ciliary neurotrophic factor receptor complex"/>
    <property type="evidence" value="ECO:0007669"/>
    <property type="project" value="Ensembl"/>
</dbReference>
<dbReference type="InterPro" id="IPR007110">
    <property type="entry name" value="Ig-like_dom"/>
</dbReference>
<reference evidence="15" key="3">
    <citation type="submission" date="2025-09" db="UniProtKB">
        <authorList>
            <consortium name="Ensembl"/>
        </authorList>
    </citation>
    <scope>IDENTIFICATION</scope>
</reference>
<evidence type="ECO:0000313" key="16">
    <source>
        <dbReference type="Proteomes" id="UP000233100"/>
    </source>
</evidence>
<feature type="compositionally biased region" description="Polar residues" evidence="11">
    <location>
        <begin position="394"/>
        <end position="404"/>
    </location>
</feature>
<dbReference type="SUPFAM" id="SSF49265">
    <property type="entry name" value="Fibronectin type III"/>
    <property type="match status" value="3"/>
</dbReference>
<dbReference type="InterPro" id="IPR036179">
    <property type="entry name" value="Ig-like_dom_sf"/>
</dbReference>
<dbReference type="CDD" id="cd00063">
    <property type="entry name" value="FN3"/>
    <property type="match status" value="1"/>
</dbReference>
<evidence type="ECO:0000256" key="4">
    <source>
        <dbReference type="ARBA" id="ARBA00022729"/>
    </source>
</evidence>
<feature type="compositionally biased region" description="Polar residues" evidence="11">
    <location>
        <begin position="526"/>
        <end position="536"/>
    </location>
</feature>
<reference evidence="15" key="2">
    <citation type="submission" date="2025-08" db="UniProtKB">
        <authorList>
            <consortium name="Ensembl"/>
        </authorList>
    </citation>
    <scope>IDENTIFICATION</scope>
</reference>
<evidence type="ECO:0000256" key="6">
    <source>
        <dbReference type="ARBA" id="ARBA00023136"/>
    </source>
</evidence>
<accession>A0A2K5WMY4</accession>
<keyword evidence="9" id="KW-0325">Glycoprotein</keyword>
<feature type="region of interest" description="Disordered" evidence="11">
    <location>
        <begin position="369"/>
        <end position="427"/>
    </location>
</feature>
<dbReference type="GO" id="GO:0042803">
    <property type="term" value="F:protein homodimerization activity"/>
    <property type="evidence" value="ECO:0007669"/>
    <property type="project" value="Ensembl"/>
</dbReference>